<reference evidence="1 2" key="1">
    <citation type="journal article" date="2018" name="Mol. Biol. Evol.">
        <title>Broad Genomic Sampling Reveals a Smut Pathogenic Ancestry of the Fungal Clade Ustilaginomycotina.</title>
        <authorList>
            <person name="Kijpornyongpan T."/>
            <person name="Mondo S.J."/>
            <person name="Barry K."/>
            <person name="Sandor L."/>
            <person name="Lee J."/>
            <person name="Lipzen A."/>
            <person name="Pangilinan J."/>
            <person name="LaButti K."/>
            <person name="Hainaut M."/>
            <person name="Henrissat B."/>
            <person name="Grigoriev I.V."/>
            <person name="Spatafora J.W."/>
            <person name="Aime M.C."/>
        </authorList>
    </citation>
    <scope>NUCLEOTIDE SEQUENCE [LARGE SCALE GENOMIC DNA]</scope>
    <source>
        <strain evidence="1 2">SA 807</strain>
    </source>
</reference>
<protein>
    <submittedName>
        <fullName evidence="1">SWIB-domain-containing protein</fullName>
    </submittedName>
</protein>
<dbReference type="Proteomes" id="UP000245626">
    <property type="component" value="Unassembled WGS sequence"/>
</dbReference>
<evidence type="ECO:0000313" key="2">
    <source>
        <dbReference type="Proteomes" id="UP000245626"/>
    </source>
</evidence>
<gene>
    <name evidence="1" type="ORF">IE53DRAFT_177285</name>
</gene>
<evidence type="ECO:0000313" key="1">
    <source>
        <dbReference type="EMBL" id="PWN53385.1"/>
    </source>
</evidence>
<organism evidence="1 2">
    <name type="scientific">Violaceomyces palustris</name>
    <dbReference type="NCBI Taxonomy" id="1673888"/>
    <lineage>
        <taxon>Eukaryota</taxon>
        <taxon>Fungi</taxon>
        <taxon>Dikarya</taxon>
        <taxon>Basidiomycota</taxon>
        <taxon>Ustilaginomycotina</taxon>
        <taxon>Ustilaginomycetes</taxon>
        <taxon>Violaceomycetales</taxon>
        <taxon>Violaceomycetaceae</taxon>
        <taxon>Violaceomyces</taxon>
    </lineage>
</organism>
<name>A0ACD0P5S0_9BASI</name>
<keyword evidence="2" id="KW-1185">Reference proteome</keyword>
<dbReference type="EMBL" id="KZ819728">
    <property type="protein sequence ID" value="PWN53385.1"/>
    <property type="molecule type" value="Genomic_DNA"/>
</dbReference>
<proteinExistence type="predicted"/>
<sequence length="286" mass="30400">MAQVLDPEAIAKLKPAIKLILAKADLSSVTRKEVRERLEQLPPGHLPPNLDLAACKKHVDVIIRQCFDQIQSVNSRAHSSPAPQVAPTQSNGSTPVPTFPGGLALPGLGGVRGGHTASTSSTPSATASPSSSSSKPKPPKPDSSNGSSKAKAKASDSAKAKPKKKAASSSSSSKKKAPKEEDEDEDDDDDDKPRKKRASNPNNPFNRPLILDAGLAEVCGGNEMPRHAVVKNLWAYIKANNLQNEQNKRQVICDEKLTAIFGKGTVDSFEMAKLIGSHLKKKEDLA</sequence>
<accession>A0ACD0P5S0</accession>